<accession>A0ABY7JRA7</accession>
<sequence length="63" mass="6992">MSVSPYTIKKNANLLLVNETEGLDGINKHIKNIKPNKVTIIGGYKSISNSVKKNLKKTLLKIK</sequence>
<keyword evidence="2" id="KW-1185">Reference proteome</keyword>
<name>A0ABY7JRA7_9FIRM</name>
<evidence type="ECO:0000313" key="2">
    <source>
        <dbReference type="Proteomes" id="UP001164187"/>
    </source>
</evidence>
<protein>
    <submittedName>
        <fullName evidence="1">Cell wall-binding repeat-containing protein</fullName>
    </submittedName>
</protein>
<reference evidence="1" key="1">
    <citation type="submission" date="2022-12" db="EMBL/GenBank/DDBJ databases">
        <title>Peptostreptococcus.</title>
        <authorList>
            <person name="Lee S.H."/>
        </authorList>
    </citation>
    <scope>NUCLEOTIDE SEQUENCE</scope>
    <source>
        <strain evidence="1">CBA3647</strain>
    </source>
</reference>
<organism evidence="1 2">
    <name type="scientific">Peptostreptococcus equinus</name>
    <dbReference type="NCBI Taxonomy" id="3003601"/>
    <lineage>
        <taxon>Bacteria</taxon>
        <taxon>Bacillati</taxon>
        <taxon>Bacillota</taxon>
        <taxon>Clostridia</taxon>
        <taxon>Peptostreptococcales</taxon>
        <taxon>Peptostreptococcaceae</taxon>
        <taxon>Peptostreptococcus</taxon>
    </lineage>
</organism>
<dbReference type="InterPro" id="IPR007253">
    <property type="entry name" value="Cell_wall-bd_2"/>
</dbReference>
<dbReference type="EMBL" id="CP114052">
    <property type="protein sequence ID" value="WAW15014.1"/>
    <property type="molecule type" value="Genomic_DNA"/>
</dbReference>
<dbReference type="RefSeq" id="WP_269311707.1">
    <property type="nucleotide sequence ID" value="NZ_CP114052.1"/>
</dbReference>
<proteinExistence type="predicted"/>
<dbReference type="Proteomes" id="UP001164187">
    <property type="component" value="Chromosome"/>
</dbReference>
<evidence type="ECO:0000313" key="1">
    <source>
        <dbReference type="EMBL" id="WAW15014.1"/>
    </source>
</evidence>
<gene>
    <name evidence="1" type="ORF">O0R46_00725</name>
</gene>
<dbReference type="Pfam" id="PF04122">
    <property type="entry name" value="CW_binding_2"/>
    <property type="match status" value="1"/>
</dbReference>